<sequence>MPYDYPAAKTVLSETEKDRILALYLSSNTTAVNAVFDWEKATTAFGSASVASMKISLNNSLKKLTKLGDGEEVVPSSVKTPGGRKRKIKESEGNAAESTPSKHGGGKKKNVKAEVAGERFIIRFPSFFHYLRTSSPGDVHEEDAIGAFKGEFD</sequence>
<organism evidence="2 3">
    <name type="scientific">Recurvomyces mirabilis</name>
    <dbReference type="NCBI Taxonomy" id="574656"/>
    <lineage>
        <taxon>Eukaryota</taxon>
        <taxon>Fungi</taxon>
        <taxon>Dikarya</taxon>
        <taxon>Ascomycota</taxon>
        <taxon>Pezizomycotina</taxon>
        <taxon>Dothideomycetes</taxon>
        <taxon>Dothideomycetidae</taxon>
        <taxon>Mycosphaerellales</taxon>
        <taxon>Teratosphaeriaceae</taxon>
        <taxon>Recurvomyces</taxon>
    </lineage>
</organism>
<protein>
    <submittedName>
        <fullName evidence="2">Uncharacterized protein</fullName>
    </submittedName>
</protein>
<proteinExistence type="predicted"/>
<dbReference type="Proteomes" id="UP001274830">
    <property type="component" value="Unassembled WGS sequence"/>
</dbReference>
<accession>A0AAE0WRK4</accession>
<keyword evidence="3" id="KW-1185">Reference proteome</keyword>
<dbReference type="EMBL" id="JAUTXT010000010">
    <property type="protein sequence ID" value="KAK3676523.1"/>
    <property type="molecule type" value="Genomic_DNA"/>
</dbReference>
<gene>
    <name evidence="2" type="ORF">LTR78_003799</name>
</gene>
<evidence type="ECO:0000313" key="3">
    <source>
        <dbReference type="Proteomes" id="UP001274830"/>
    </source>
</evidence>
<reference evidence="2" key="1">
    <citation type="submission" date="2023-07" db="EMBL/GenBank/DDBJ databases">
        <title>Black Yeasts Isolated from many extreme environments.</title>
        <authorList>
            <person name="Coleine C."/>
            <person name="Stajich J.E."/>
            <person name="Selbmann L."/>
        </authorList>
    </citation>
    <scope>NUCLEOTIDE SEQUENCE</scope>
    <source>
        <strain evidence="2">CCFEE 5485</strain>
    </source>
</reference>
<feature type="region of interest" description="Disordered" evidence="1">
    <location>
        <begin position="70"/>
        <end position="111"/>
    </location>
</feature>
<name>A0AAE0WRK4_9PEZI</name>
<evidence type="ECO:0000313" key="2">
    <source>
        <dbReference type="EMBL" id="KAK3676523.1"/>
    </source>
</evidence>
<comment type="caution">
    <text evidence="2">The sequence shown here is derived from an EMBL/GenBank/DDBJ whole genome shotgun (WGS) entry which is preliminary data.</text>
</comment>
<evidence type="ECO:0000256" key="1">
    <source>
        <dbReference type="SAM" id="MobiDB-lite"/>
    </source>
</evidence>
<dbReference type="AlphaFoldDB" id="A0AAE0WRK4"/>